<dbReference type="GO" id="GO:0004930">
    <property type="term" value="F:G protein-coupled receptor activity"/>
    <property type="evidence" value="ECO:0007669"/>
    <property type="project" value="UniProtKB-KW"/>
</dbReference>
<name>A0A6P3RVQ6_PTEVA</name>
<dbReference type="OrthoDB" id="9902777at2759"/>
<dbReference type="PRINTS" id="PR00245">
    <property type="entry name" value="OLFACTORYR"/>
</dbReference>
<evidence type="ECO:0000256" key="15">
    <source>
        <dbReference type="RuleBase" id="RU363047"/>
    </source>
</evidence>
<evidence type="ECO:0000256" key="1">
    <source>
        <dbReference type="ARBA" id="ARBA00003929"/>
    </source>
</evidence>
<feature type="transmembrane region" description="Helical" evidence="15">
    <location>
        <begin position="145"/>
        <end position="167"/>
    </location>
</feature>
<reference evidence="18" key="1">
    <citation type="submission" date="2025-08" db="UniProtKB">
        <authorList>
            <consortium name="RefSeq"/>
        </authorList>
    </citation>
    <scope>IDENTIFICATION</scope>
    <source>
        <tissue evidence="18">Kidney</tissue>
    </source>
</reference>
<keyword evidence="12" id="KW-0325">Glycoprotein</keyword>
<sequence length="322" mass="36705">MKNPGRNNHSDSVSEFILLGFPCTWKIQILLFSLFFVIYVLTLIGNLCIICAVRWDHHLHTPMYILLASFSFLEIWYVTSTIPNMLANFLSETNTISFSGCFLQFYFFFSMGCTETLFLSAMAFDRYLAICRPLHYPTVMTVQCCMRIGACCWACGFSYFLLPVYLISQLPFCGPNTIDHFLCDPGPLIKLSCVPDPTIEITCSIFNSVIIFSTLLFIIGSYTQVIRAVLRVSSAEGRHKAFSTCGSHLVVLSLFYGSIMVMYVSPTADNPSGIQKIMTLFYSMLTPFFNPLIYSLRNKEMKEALRKLLRIMRFGQRQPLKN</sequence>
<dbReference type="GeneID" id="105309327"/>
<keyword evidence="9 15" id="KW-0472">Membrane</keyword>
<gene>
    <name evidence="18" type="primary">LOC105309327</name>
</gene>
<dbReference type="Gene3D" id="1.20.1070.10">
    <property type="entry name" value="Rhodopsin 7-helix transmembrane proteins"/>
    <property type="match status" value="1"/>
</dbReference>
<proteinExistence type="inferred from homology"/>
<evidence type="ECO:0000313" key="17">
    <source>
        <dbReference type="Proteomes" id="UP000515202"/>
    </source>
</evidence>
<evidence type="ECO:0000256" key="5">
    <source>
        <dbReference type="ARBA" id="ARBA00022692"/>
    </source>
</evidence>
<dbReference type="SUPFAM" id="SSF81321">
    <property type="entry name" value="Family A G protein-coupled receptor-like"/>
    <property type="match status" value="1"/>
</dbReference>
<feature type="transmembrane region" description="Helical" evidence="15">
    <location>
        <begin position="242"/>
        <end position="265"/>
    </location>
</feature>
<evidence type="ECO:0000256" key="12">
    <source>
        <dbReference type="ARBA" id="ARBA00023180"/>
    </source>
</evidence>
<organism evidence="17 18">
    <name type="scientific">Pteropus vampyrus</name>
    <name type="common">Large flying fox</name>
    <dbReference type="NCBI Taxonomy" id="132908"/>
    <lineage>
        <taxon>Eukaryota</taxon>
        <taxon>Metazoa</taxon>
        <taxon>Chordata</taxon>
        <taxon>Craniata</taxon>
        <taxon>Vertebrata</taxon>
        <taxon>Euteleostomi</taxon>
        <taxon>Mammalia</taxon>
        <taxon>Eutheria</taxon>
        <taxon>Laurasiatheria</taxon>
        <taxon>Chiroptera</taxon>
        <taxon>Yinpterochiroptera</taxon>
        <taxon>Pteropodoidea</taxon>
        <taxon>Pteropodidae</taxon>
        <taxon>Pteropodinae</taxon>
        <taxon>Pteropus</taxon>
    </lineage>
</organism>
<keyword evidence="3 15" id="KW-1003">Cell membrane</keyword>
<keyword evidence="8 14" id="KW-0297">G-protein coupled receptor</keyword>
<evidence type="ECO:0000256" key="6">
    <source>
        <dbReference type="ARBA" id="ARBA00022725"/>
    </source>
</evidence>
<feature type="transmembrane region" description="Helical" evidence="15">
    <location>
        <begin position="64"/>
        <end position="83"/>
    </location>
</feature>
<evidence type="ECO:0000256" key="14">
    <source>
        <dbReference type="RuleBase" id="RU000688"/>
    </source>
</evidence>
<feature type="transmembrane region" description="Helical" evidence="15">
    <location>
        <begin position="277"/>
        <end position="296"/>
    </location>
</feature>
<evidence type="ECO:0000256" key="11">
    <source>
        <dbReference type="ARBA" id="ARBA00023170"/>
    </source>
</evidence>
<dbReference type="Proteomes" id="UP000515202">
    <property type="component" value="Unplaced"/>
</dbReference>
<evidence type="ECO:0000256" key="9">
    <source>
        <dbReference type="ARBA" id="ARBA00023136"/>
    </source>
</evidence>
<dbReference type="PROSITE" id="PS50262">
    <property type="entry name" value="G_PROTEIN_RECEP_F1_2"/>
    <property type="match status" value="1"/>
</dbReference>
<dbReference type="GO" id="GO:0004984">
    <property type="term" value="F:olfactory receptor activity"/>
    <property type="evidence" value="ECO:0007669"/>
    <property type="project" value="InterPro"/>
</dbReference>
<dbReference type="InterPro" id="IPR017452">
    <property type="entry name" value="GPCR_Rhodpsn_7TM"/>
</dbReference>
<keyword evidence="7 15" id="KW-1133">Transmembrane helix</keyword>
<dbReference type="PANTHER" id="PTHR24242">
    <property type="entry name" value="G-PROTEIN COUPLED RECEPTOR"/>
    <property type="match status" value="1"/>
</dbReference>
<protein>
    <recommendedName>
        <fullName evidence="15">Olfactory receptor</fullName>
    </recommendedName>
</protein>
<dbReference type="PRINTS" id="PR00237">
    <property type="entry name" value="GPCRRHODOPSN"/>
</dbReference>
<keyword evidence="6 15" id="KW-0552">Olfaction</keyword>
<feature type="transmembrane region" description="Helical" evidence="15">
    <location>
        <begin position="103"/>
        <end position="124"/>
    </location>
</feature>
<comment type="function">
    <text evidence="1">Putative odorant or sperm cell receptor.</text>
</comment>
<feature type="transmembrane region" description="Helical" evidence="15">
    <location>
        <begin position="29"/>
        <end position="52"/>
    </location>
</feature>
<feature type="transmembrane region" description="Helical" evidence="15">
    <location>
        <begin position="205"/>
        <end position="230"/>
    </location>
</feature>
<dbReference type="PROSITE" id="PS00237">
    <property type="entry name" value="G_PROTEIN_RECEP_F1_1"/>
    <property type="match status" value="1"/>
</dbReference>
<accession>A0A6P3RVQ6</accession>
<dbReference type="PANTHER" id="PTHR24242:SF369">
    <property type="entry name" value="OLFACTORY RECEPTOR"/>
    <property type="match status" value="1"/>
</dbReference>
<keyword evidence="4 15" id="KW-0716">Sensory transduction</keyword>
<evidence type="ECO:0000256" key="13">
    <source>
        <dbReference type="ARBA" id="ARBA00023224"/>
    </source>
</evidence>
<comment type="subcellular location">
    <subcellularLocation>
        <location evidence="2 15">Cell membrane</location>
        <topology evidence="2 15">Multi-pass membrane protein</topology>
    </subcellularLocation>
</comment>
<dbReference type="KEGG" id="pvp:105309327"/>
<keyword evidence="17" id="KW-1185">Reference proteome</keyword>
<evidence type="ECO:0000256" key="7">
    <source>
        <dbReference type="ARBA" id="ARBA00022989"/>
    </source>
</evidence>
<evidence type="ECO:0000259" key="16">
    <source>
        <dbReference type="PROSITE" id="PS50262"/>
    </source>
</evidence>
<dbReference type="FunFam" id="1.20.1070.10:FF:000001">
    <property type="entry name" value="Olfactory receptor"/>
    <property type="match status" value="1"/>
</dbReference>
<keyword evidence="5 14" id="KW-0812">Transmembrane</keyword>
<keyword evidence="11 14" id="KW-0675">Receptor</keyword>
<dbReference type="GO" id="GO:0005886">
    <property type="term" value="C:plasma membrane"/>
    <property type="evidence" value="ECO:0007669"/>
    <property type="project" value="UniProtKB-SubCell"/>
</dbReference>
<dbReference type="CDD" id="cd15913">
    <property type="entry name" value="7tmA_OR11G-like"/>
    <property type="match status" value="1"/>
</dbReference>
<evidence type="ECO:0000256" key="2">
    <source>
        <dbReference type="ARBA" id="ARBA00004651"/>
    </source>
</evidence>
<dbReference type="InterPro" id="IPR000276">
    <property type="entry name" value="GPCR_Rhodpsn"/>
</dbReference>
<evidence type="ECO:0000256" key="3">
    <source>
        <dbReference type="ARBA" id="ARBA00022475"/>
    </source>
</evidence>
<dbReference type="InterPro" id="IPR000725">
    <property type="entry name" value="Olfact_rcpt"/>
</dbReference>
<evidence type="ECO:0000256" key="4">
    <source>
        <dbReference type="ARBA" id="ARBA00022606"/>
    </source>
</evidence>
<dbReference type="Pfam" id="PF13853">
    <property type="entry name" value="7tm_4"/>
    <property type="match status" value="1"/>
</dbReference>
<dbReference type="AlphaFoldDB" id="A0A6P3RVQ6"/>
<feature type="domain" description="G-protein coupled receptors family 1 profile" evidence="16">
    <location>
        <begin position="45"/>
        <end position="294"/>
    </location>
</feature>
<keyword evidence="10" id="KW-1015">Disulfide bond</keyword>
<dbReference type="RefSeq" id="XP_011383749.1">
    <property type="nucleotide sequence ID" value="XM_011385447.1"/>
</dbReference>
<keyword evidence="13 14" id="KW-0807">Transducer</keyword>
<evidence type="ECO:0000256" key="10">
    <source>
        <dbReference type="ARBA" id="ARBA00023157"/>
    </source>
</evidence>
<evidence type="ECO:0000256" key="8">
    <source>
        <dbReference type="ARBA" id="ARBA00023040"/>
    </source>
</evidence>
<comment type="similarity">
    <text evidence="14">Belongs to the G-protein coupled receptor 1 family.</text>
</comment>
<dbReference type="InterPro" id="IPR050939">
    <property type="entry name" value="Olfactory_GPCR1"/>
</dbReference>
<evidence type="ECO:0000313" key="18">
    <source>
        <dbReference type="RefSeq" id="XP_011383749.1"/>
    </source>
</evidence>